<dbReference type="Proteomes" id="UP000886595">
    <property type="component" value="Unassembled WGS sequence"/>
</dbReference>
<evidence type="ECO:0000313" key="3">
    <source>
        <dbReference type="Proteomes" id="UP000886595"/>
    </source>
</evidence>
<dbReference type="EMBL" id="JAAMPC010000013">
    <property type="protein sequence ID" value="KAG2268797.1"/>
    <property type="molecule type" value="Genomic_DNA"/>
</dbReference>
<dbReference type="AlphaFoldDB" id="A0A8X7QG94"/>
<gene>
    <name evidence="2" type="ORF">Bca52824_063352</name>
</gene>
<keyword evidence="3" id="KW-1185">Reference proteome</keyword>
<reference evidence="2 3" key="1">
    <citation type="submission" date="2020-02" db="EMBL/GenBank/DDBJ databases">
        <authorList>
            <person name="Ma Q."/>
            <person name="Huang Y."/>
            <person name="Song X."/>
            <person name="Pei D."/>
        </authorList>
    </citation>
    <scope>NUCLEOTIDE SEQUENCE [LARGE SCALE GENOMIC DNA]</scope>
    <source>
        <strain evidence="2">Sxm20200214</strain>
        <tissue evidence="2">Leaf</tissue>
    </source>
</reference>
<organism evidence="2 3">
    <name type="scientific">Brassica carinata</name>
    <name type="common">Ethiopian mustard</name>
    <name type="synonym">Abyssinian cabbage</name>
    <dbReference type="NCBI Taxonomy" id="52824"/>
    <lineage>
        <taxon>Eukaryota</taxon>
        <taxon>Viridiplantae</taxon>
        <taxon>Streptophyta</taxon>
        <taxon>Embryophyta</taxon>
        <taxon>Tracheophyta</taxon>
        <taxon>Spermatophyta</taxon>
        <taxon>Magnoliopsida</taxon>
        <taxon>eudicotyledons</taxon>
        <taxon>Gunneridae</taxon>
        <taxon>Pentapetalae</taxon>
        <taxon>rosids</taxon>
        <taxon>malvids</taxon>
        <taxon>Brassicales</taxon>
        <taxon>Brassicaceae</taxon>
        <taxon>Brassiceae</taxon>
        <taxon>Brassica</taxon>
    </lineage>
</organism>
<dbReference type="Gene3D" id="2.130.10.30">
    <property type="entry name" value="Regulator of chromosome condensation 1/beta-lactamase-inhibitor protein II"/>
    <property type="match status" value="1"/>
</dbReference>
<dbReference type="PANTHER" id="PTHR46207">
    <property type="entry name" value="PROTEIN RCC2"/>
    <property type="match status" value="1"/>
</dbReference>
<sequence length="352" mass="39061">MNNSEGCLVCEADPNAYELVELINCVGFQFIFETGRKWAEIELVYYNNMIGQLGHGDMIQRDRPTVVSGLSTLSFVSAEVESSPLPCVVSDQVTDIACGAEFTVWLKEPLYCMVSLIFGLVLLTAGLPQYGQLGHGTDNEFNMKDSSVKLAYEAQPRPKAMASLAGETIVKVACGANHSVAVDKNGFVYTWGFGGYGRLAWGHRQHPRRIDVFQRHKVLPPNAIVSAGSANSACGGQLYMWGKIKNNGDDWMYPKPMMDLRFAQVKISILLLMFDFNIMIHYASGWNLRWMDSGSMHHFVGADSSCISWGHAQYGELGYGPNDPLQRLKRWIYSGNACNGCGMRFIPFYGNS</sequence>
<dbReference type="PANTHER" id="PTHR46207:SF1">
    <property type="entry name" value="PROTEIN RCC2"/>
    <property type="match status" value="1"/>
</dbReference>
<dbReference type="PROSITE" id="PS00626">
    <property type="entry name" value="RCC1_2"/>
    <property type="match status" value="1"/>
</dbReference>
<dbReference type="InterPro" id="IPR009091">
    <property type="entry name" value="RCC1/BLIP-II"/>
</dbReference>
<dbReference type="GO" id="GO:0031267">
    <property type="term" value="F:small GTPase binding"/>
    <property type="evidence" value="ECO:0007669"/>
    <property type="project" value="TreeGrafter"/>
</dbReference>
<dbReference type="InterPro" id="IPR028641">
    <property type="entry name" value="RCC2"/>
</dbReference>
<dbReference type="OrthoDB" id="1713107at2759"/>
<dbReference type="InterPro" id="IPR000408">
    <property type="entry name" value="Reg_chr_condens"/>
</dbReference>
<dbReference type="Pfam" id="PF00415">
    <property type="entry name" value="RCC1"/>
    <property type="match status" value="1"/>
</dbReference>
<evidence type="ECO:0000313" key="2">
    <source>
        <dbReference type="EMBL" id="KAG2268797.1"/>
    </source>
</evidence>
<feature type="repeat" description="RCC1" evidence="1">
    <location>
        <begin position="120"/>
        <end position="185"/>
    </location>
</feature>
<dbReference type="GO" id="GO:0016020">
    <property type="term" value="C:membrane"/>
    <property type="evidence" value="ECO:0007669"/>
    <property type="project" value="TreeGrafter"/>
</dbReference>
<dbReference type="SUPFAM" id="SSF50985">
    <property type="entry name" value="RCC1/BLIP-II"/>
    <property type="match status" value="1"/>
</dbReference>
<dbReference type="PROSITE" id="PS50012">
    <property type="entry name" value="RCC1_3"/>
    <property type="match status" value="1"/>
</dbReference>
<name>A0A8X7QG94_BRACI</name>
<evidence type="ECO:0000256" key="1">
    <source>
        <dbReference type="PROSITE-ProRule" id="PRU00235"/>
    </source>
</evidence>
<protein>
    <submittedName>
        <fullName evidence="2">Uncharacterized protein</fullName>
    </submittedName>
</protein>
<comment type="caution">
    <text evidence="2">The sequence shown here is derived from an EMBL/GenBank/DDBJ whole genome shotgun (WGS) entry which is preliminary data.</text>
</comment>
<proteinExistence type="predicted"/>
<accession>A0A8X7QG94</accession>